<dbReference type="VEuPathDB" id="VectorBase:AMEC007331"/>
<proteinExistence type="predicted"/>
<protein>
    <recommendedName>
        <fullName evidence="4">Ig-like domain-containing protein</fullName>
    </recommendedName>
</protein>
<name>A0A182TS46_9DIPT</name>
<reference evidence="3" key="1">
    <citation type="submission" date="2014-01" db="EMBL/GenBank/DDBJ databases">
        <title>The Genome Sequence of Anopheles melas CM1001059_A (V2).</title>
        <authorList>
            <consortium name="The Broad Institute Genomics Platform"/>
            <person name="Neafsey D.E."/>
            <person name="Besansky N."/>
            <person name="Howell P."/>
            <person name="Walton C."/>
            <person name="Young S.K."/>
            <person name="Zeng Q."/>
            <person name="Gargeya S."/>
            <person name="Fitzgerald M."/>
            <person name="Haas B."/>
            <person name="Abouelleil A."/>
            <person name="Allen A.W."/>
            <person name="Alvarado L."/>
            <person name="Arachchi H.M."/>
            <person name="Berlin A.M."/>
            <person name="Chapman S.B."/>
            <person name="Gainer-Dewar J."/>
            <person name="Goldberg J."/>
            <person name="Griggs A."/>
            <person name="Gujja S."/>
            <person name="Hansen M."/>
            <person name="Howarth C."/>
            <person name="Imamovic A."/>
            <person name="Ireland A."/>
            <person name="Larimer J."/>
            <person name="McCowan C."/>
            <person name="Murphy C."/>
            <person name="Pearson M."/>
            <person name="Poon T.W."/>
            <person name="Priest M."/>
            <person name="Roberts A."/>
            <person name="Saif S."/>
            <person name="Shea T."/>
            <person name="Sisk P."/>
            <person name="Sykes S."/>
            <person name="Wortman J."/>
            <person name="Nusbaum C."/>
            <person name="Birren B."/>
        </authorList>
    </citation>
    <scope>NUCLEOTIDE SEQUENCE [LARGE SCALE GENOMIC DNA]</scope>
    <source>
        <strain evidence="3">CM1001059</strain>
    </source>
</reference>
<evidence type="ECO:0000313" key="3">
    <source>
        <dbReference type="Proteomes" id="UP000075902"/>
    </source>
</evidence>
<feature type="region of interest" description="Disordered" evidence="1">
    <location>
        <begin position="84"/>
        <end position="105"/>
    </location>
</feature>
<organism evidence="2 3">
    <name type="scientific">Anopheles melas</name>
    <dbReference type="NCBI Taxonomy" id="34690"/>
    <lineage>
        <taxon>Eukaryota</taxon>
        <taxon>Metazoa</taxon>
        <taxon>Ecdysozoa</taxon>
        <taxon>Arthropoda</taxon>
        <taxon>Hexapoda</taxon>
        <taxon>Insecta</taxon>
        <taxon>Pterygota</taxon>
        <taxon>Neoptera</taxon>
        <taxon>Endopterygota</taxon>
        <taxon>Diptera</taxon>
        <taxon>Nematocera</taxon>
        <taxon>Culicoidea</taxon>
        <taxon>Culicidae</taxon>
        <taxon>Anophelinae</taxon>
        <taxon>Anopheles</taxon>
    </lineage>
</organism>
<evidence type="ECO:0008006" key="4">
    <source>
        <dbReference type="Google" id="ProtNLM"/>
    </source>
</evidence>
<keyword evidence="3" id="KW-1185">Reference proteome</keyword>
<dbReference type="EnsemblMetazoa" id="AMEC007331-RA">
    <property type="protein sequence ID" value="AMEC007331-PA"/>
    <property type="gene ID" value="AMEC007331"/>
</dbReference>
<dbReference type="AlphaFoldDB" id="A0A182TS46"/>
<dbReference type="Proteomes" id="UP000075902">
    <property type="component" value="Unassembled WGS sequence"/>
</dbReference>
<sequence>MRLAPVLVVVSWVIYVTRSFGVIFEEYVVDQGRNLTLRCDSKHPVRWVREGRREDVRQFQSRPSVSIRGFAVTVFRERSDICPSPLGSTENFPAKPSCRPISGQR</sequence>
<accession>A0A182TS46</accession>
<evidence type="ECO:0000313" key="2">
    <source>
        <dbReference type="EnsemblMetazoa" id="AMEC007331-PA"/>
    </source>
</evidence>
<reference evidence="2" key="2">
    <citation type="submission" date="2020-05" db="UniProtKB">
        <authorList>
            <consortium name="EnsemblMetazoa"/>
        </authorList>
    </citation>
    <scope>IDENTIFICATION</scope>
    <source>
        <strain evidence="2">CM1001059</strain>
    </source>
</reference>
<evidence type="ECO:0000256" key="1">
    <source>
        <dbReference type="SAM" id="MobiDB-lite"/>
    </source>
</evidence>